<organism evidence="1 2">
    <name type="scientific">Halomarina halobia</name>
    <dbReference type="NCBI Taxonomy" id="3033386"/>
    <lineage>
        <taxon>Archaea</taxon>
        <taxon>Methanobacteriati</taxon>
        <taxon>Methanobacteriota</taxon>
        <taxon>Stenosarchaea group</taxon>
        <taxon>Halobacteria</taxon>
        <taxon>Halobacteriales</taxon>
        <taxon>Natronomonadaceae</taxon>
        <taxon>Halomarina</taxon>
    </lineage>
</organism>
<sequence>MGGKKAEACGRCAMTSVVSVTLEDDEERSRDPYGDARIEVADREARLVSPGAWLGGLKSRLDEAATRLTYGR</sequence>
<name>A0ABD6AAB9_9EURY</name>
<evidence type="ECO:0000313" key="1">
    <source>
        <dbReference type="EMBL" id="MFC7316929.1"/>
    </source>
</evidence>
<dbReference type="EMBL" id="JBHTBF010000002">
    <property type="protein sequence ID" value="MFC7316929.1"/>
    <property type="molecule type" value="Genomic_DNA"/>
</dbReference>
<dbReference type="GeneID" id="79316418"/>
<protein>
    <submittedName>
        <fullName evidence="1">Uncharacterized protein</fullName>
    </submittedName>
</protein>
<accession>A0ABD6AAB9</accession>
<reference evidence="1 2" key="1">
    <citation type="journal article" date="2019" name="Int. J. Syst. Evol. Microbiol.">
        <title>The Global Catalogue of Microorganisms (GCM) 10K type strain sequencing project: providing services to taxonomists for standard genome sequencing and annotation.</title>
        <authorList>
            <consortium name="The Broad Institute Genomics Platform"/>
            <consortium name="The Broad Institute Genome Sequencing Center for Infectious Disease"/>
            <person name="Wu L."/>
            <person name="Ma J."/>
        </authorList>
    </citation>
    <scope>NUCLEOTIDE SEQUENCE [LARGE SCALE GENOMIC DNA]</scope>
    <source>
        <strain evidence="1 2">PSR21</strain>
    </source>
</reference>
<dbReference type="AlphaFoldDB" id="A0ABD6AAB9"/>
<keyword evidence="2" id="KW-1185">Reference proteome</keyword>
<gene>
    <name evidence="1" type="ORF">ACFQPE_08990</name>
</gene>
<dbReference type="Proteomes" id="UP001596547">
    <property type="component" value="Unassembled WGS sequence"/>
</dbReference>
<proteinExistence type="predicted"/>
<dbReference type="InterPro" id="IPR058320">
    <property type="entry name" value="DUF8007"/>
</dbReference>
<dbReference type="RefSeq" id="WP_276303812.1">
    <property type="nucleotide sequence ID" value="NZ_CP119992.1"/>
</dbReference>
<comment type="caution">
    <text evidence="1">The sequence shown here is derived from an EMBL/GenBank/DDBJ whole genome shotgun (WGS) entry which is preliminary data.</text>
</comment>
<evidence type="ECO:0000313" key="2">
    <source>
        <dbReference type="Proteomes" id="UP001596547"/>
    </source>
</evidence>
<dbReference type="Pfam" id="PF26029">
    <property type="entry name" value="DUF8007"/>
    <property type="match status" value="1"/>
</dbReference>